<protein>
    <submittedName>
        <fullName evidence="2">Uncharacterized protein</fullName>
    </submittedName>
</protein>
<sequence length="107" mass="11259">MAHLPSARARACRLSQPPIHRPRPKPTAQIARPHAAAQCGLPRFPTLSTGGGDKKGHAAAPRNPRPSPPLPIRCASEKPEPPRLWEEQAIGLASDSASEGTLLVGDG</sequence>
<name>A0A8J5T1K6_ZIZPA</name>
<proteinExistence type="predicted"/>
<dbReference type="AlphaFoldDB" id="A0A8J5T1K6"/>
<reference evidence="2" key="1">
    <citation type="journal article" date="2021" name="bioRxiv">
        <title>Whole Genome Assembly and Annotation of Northern Wild Rice, Zizania palustris L., Supports a Whole Genome Duplication in the Zizania Genus.</title>
        <authorList>
            <person name="Haas M."/>
            <person name="Kono T."/>
            <person name="Macchietto M."/>
            <person name="Millas R."/>
            <person name="McGilp L."/>
            <person name="Shao M."/>
            <person name="Duquette J."/>
            <person name="Hirsch C.N."/>
            <person name="Kimball J."/>
        </authorList>
    </citation>
    <scope>NUCLEOTIDE SEQUENCE</scope>
    <source>
        <tissue evidence="2">Fresh leaf tissue</tissue>
    </source>
</reference>
<dbReference type="EMBL" id="JAAALK010000283">
    <property type="protein sequence ID" value="KAG8072145.1"/>
    <property type="molecule type" value="Genomic_DNA"/>
</dbReference>
<dbReference type="Proteomes" id="UP000729402">
    <property type="component" value="Unassembled WGS sequence"/>
</dbReference>
<gene>
    <name evidence="2" type="ORF">GUJ93_ZPchr0006g43102</name>
</gene>
<accession>A0A8J5T1K6</accession>
<evidence type="ECO:0000256" key="1">
    <source>
        <dbReference type="SAM" id="MobiDB-lite"/>
    </source>
</evidence>
<organism evidence="2 3">
    <name type="scientific">Zizania palustris</name>
    <name type="common">Northern wild rice</name>
    <dbReference type="NCBI Taxonomy" id="103762"/>
    <lineage>
        <taxon>Eukaryota</taxon>
        <taxon>Viridiplantae</taxon>
        <taxon>Streptophyta</taxon>
        <taxon>Embryophyta</taxon>
        <taxon>Tracheophyta</taxon>
        <taxon>Spermatophyta</taxon>
        <taxon>Magnoliopsida</taxon>
        <taxon>Liliopsida</taxon>
        <taxon>Poales</taxon>
        <taxon>Poaceae</taxon>
        <taxon>BOP clade</taxon>
        <taxon>Oryzoideae</taxon>
        <taxon>Oryzeae</taxon>
        <taxon>Zizaniinae</taxon>
        <taxon>Zizania</taxon>
    </lineage>
</organism>
<feature type="region of interest" description="Disordered" evidence="1">
    <location>
        <begin position="1"/>
        <end position="82"/>
    </location>
</feature>
<reference evidence="2" key="2">
    <citation type="submission" date="2021-02" db="EMBL/GenBank/DDBJ databases">
        <authorList>
            <person name="Kimball J.A."/>
            <person name="Haas M.W."/>
            <person name="Macchietto M."/>
            <person name="Kono T."/>
            <person name="Duquette J."/>
            <person name="Shao M."/>
        </authorList>
    </citation>
    <scope>NUCLEOTIDE SEQUENCE</scope>
    <source>
        <tissue evidence="2">Fresh leaf tissue</tissue>
    </source>
</reference>
<evidence type="ECO:0000313" key="2">
    <source>
        <dbReference type="EMBL" id="KAG8072145.1"/>
    </source>
</evidence>
<keyword evidence="3" id="KW-1185">Reference proteome</keyword>
<evidence type="ECO:0000313" key="3">
    <source>
        <dbReference type="Proteomes" id="UP000729402"/>
    </source>
</evidence>
<comment type="caution">
    <text evidence="2">The sequence shown here is derived from an EMBL/GenBank/DDBJ whole genome shotgun (WGS) entry which is preliminary data.</text>
</comment>